<reference evidence="2 3" key="1">
    <citation type="submission" date="2020-03" db="EMBL/GenBank/DDBJ databases">
        <title>Soil Listeria distribution.</title>
        <authorList>
            <person name="Liao J."/>
            <person name="Wiedmann M."/>
        </authorList>
    </citation>
    <scope>NUCLEOTIDE SEQUENCE [LARGE SCALE GENOMIC DNA]</scope>
    <source>
        <strain evidence="2 3">FSL L7-1507</strain>
    </source>
</reference>
<feature type="transmembrane region" description="Helical" evidence="1">
    <location>
        <begin position="20"/>
        <end position="44"/>
    </location>
</feature>
<sequence>MEKQSINKFVSPSSQVIENGFTLIEALLSLLAVTSIFSLLPLALQVEQKIIQASEVATSTEWHIFLKQLEEERKNYPISSVTPDGFCFIKDTKEVCYSKYQSIIRKQVEGRGHEPILTEIEAFQTKASANYLEITAVSKAHHLFQTKIPLQGDQKDE</sequence>
<evidence type="ECO:0000313" key="3">
    <source>
        <dbReference type="Proteomes" id="UP000559885"/>
    </source>
</evidence>
<evidence type="ECO:0000313" key="2">
    <source>
        <dbReference type="EMBL" id="MBC1521107.1"/>
    </source>
</evidence>
<dbReference type="NCBIfam" id="NF041002">
    <property type="entry name" value="pilin_ComGF"/>
    <property type="match status" value="1"/>
</dbReference>
<name>A0A841ZNK7_9LIST</name>
<evidence type="ECO:0000256" key="1">
    <source>
        <dbReference type="SAM" id="Phobius"/>
    </source>
</evidence>
<dbReference type="InterPro" id="IPR016977">
    <property type="entry name" value="ComGF"/>
</dbReference>
<gene>
    <name evidence="2" type="ORF">HB912_05490</name>
</gene>
<accession>A0A841ZNK7</accession>
<keyword evidence="1" id="KW-0472">Membrane</keyword>
<comment type="caution">
    <text evidence="2">The sequence shown here is derived from an EMBL/GenBank/DDBJ whole genome shotgun (WGS) entry which is preliminary data.</text>
</comment>
<dbReference type="Proteomes" id="UP000559885">
    <property type="component" value="Unassembled WGS sequence"/>
</dbReference>
<protein>
    <submittedName>
        <fullName evidence="2">ComGF family competence protein</fullName>
    </submittedName>
</protein>
<dbReference type="EMBL" id="JAARRM010000001">
    <property type="protein sequence ID" value="MBC1521107.1"/>
    <property type="molecule type" value="Genomic_DNA"/>
</dbReference>
<dbReference type="Pfam" id="PF15980">
    <property type="entry name" value="ComGF"/>
    <property type="match status" value="1"/>
</dbReference>
<proteinExistence type="predicted"/>
<organism evidence="2 3">
    <name type="scientific">Listeria aquatica</name>
    <dbReference type="NCBI Taxonomy" id="1494960"/>
    <lineage>
        <taxon>Bacteria</taxon>
        <taxon>Bacillati</taxon>
        <taxon>Bacillota</taxon>
        <taxon>Bacilli</taxon>
        <taxon>Bacillales</taxon>
        <taxon>Listeriaceae</taxon>
        <taxon>Listeria</taxon>
    </lineage>
</organism>
<dbReference type="AlphaFoldDB" id="A0A841ZNK7"/>
<keyword evidence="1" id="KW-1133">Transmembrane helix</keyword>
<keyword evidence="1" id="KW-0812">Transmembrane</keyword>
<dbReference type="RefSeq" id="WP_185372714.1">
    <property type="nucleotide sequence ID" value="NZ_JAARRM010000001.1"/>
</dbReference>